<sequence>MEKWQNQTEKQMLEQIRSSIGKVQLPVDSYNEQIMNRIEHMEIKGGSKLLKKTLAAACVAVMIGLGTVTAGFISPVWADTLSQFPVFSSIFKHTENPGLKLAAEKGLTTSTNMSVTKDGVTLSVTEVFYDGTRLAIGFERAGIMDERVLAEITDFKTHDFDQSTKGLLGLPVVTQVSGEPISFGSSSTGDVQGQPQTFLLELNELRNTAALGDEFKVDISVPVAQIAEPFEFQVTVKKVTEGVINLTPGQGASKGSFKYTVKSLDITPATLRLIVTSEGEVPASPDQTGEYAPTAVFYELVDDAGNVINPRNGGYVLAKAVQHPIVDSLYNTFPQIPKTVTVRPYTFTLDSELNLLTDANGENVKTYHKELETTIVIP</sequence>
<gene>
    <name evidence="4" type="ORF">PBOR_03410</name>
</gene>
<dbReference type="Pfam" id="PF18705">
    <property type="entry name" value="DUF5643"/>
    <property type="match status" value="1"/>
</dbReference>
<evidence type="ECO:0000313" key="4">
    <source>
        <dbReference type="EMBL" id="AIQ56111.1"/>
    </source>
</evidence>
<dbReference type="EMBL" id="CP009285">
    <property type="protein sequence ID" value="AIQ56111.1"/>
    <property type="molecule type" value="Genomic_DNA"/>
</dbReference>
<keyword evidence="1" id="KW-1133">Transmembrane helix</keyword>
<feature type="domain" description="DUF5643" evidence="3">
    <location>
        <begin position="246"/>
        <end position="362"/>
    </location>
</feature>
<dbReference type="InterPro" id="IPR025436">
    <property type="entry name" value="DUF4179"/>
</dbReference>
<evidence type="ECO:0000256" key="1">
    <source>
        <dbReference type="SAM" id="Phobius"/>
    </source>
</evidence>
<dbReference type="InterPro" id="IPR040680">
    <property type="entry name" value="DUF5643"/>
</dbReference>
<dbReference type="Proteomes" id="UP000029518">
    <property type="component" value="Chromosome"/>
</dbReference>
<feature type="domain" description="DUF4179" evidence="2">
    <location>
        <begin position="48"/>
        <end position="139"/>
    </location>
</feature>
<protein>
    <recommendedName>
        <fullName evidence="6">DUF4179 domain-containing protein</fullName>
    </recommendedName>
</protein>
<keyword evidence="1" id="KW-0812">Transmembrane</keyword>
<feature type="transmembrane region" description="Helical" evidence="1">
    <location>
        <begin position="54"/>
        <end position="78"/>
    </location>
</feature>
<dbReference type="RefSeq" id="WP_042210445.1">
    <property type="nucleotide sequence ID" value="NZ_CP009285.1"/>
</dbReference>
<dbReference type="AlphaFoldDB" id="A0A089L3P9"/>
<organism evidence="4 5">
    <name type="scientific">Paenibacillus borealis</name>
    <dbReference type="NCBI Taxonomy" id="160799"/>
    <lineage>
        <taxon>Bacteria</taxon>
        <taxon>Bacillati</taxon>
        <taxon>Bacillota</taxon>
        <taxon>Bacilli</taxon>
        <taxon>Bacillales</taxon>
        <taxon>Paenibacillaceae</taxon>
        <taxon>Paenibacillus</taxon>
    </lineage>
</organism>
<proteinExistence type="predicted"/>
<dbReference type="Pfam" id="PF13786">
    <property type="entry name" value="DUF4179"/>
    <property type="match status" value="1"/>
</dbReference>
<name>A0A089L3P9_PAEBO</name>
<keyword evidence="5" id="KW-1185">Reference proteome</keyword>
<evidence type="ECO:0000259" key="2">
    <source>
        <dbReference type="Pfam" id="PF13786"/>
    </source>
</evidence>
<dbReference type="Gene3D" id="2.60.40.1630">
    <property type="entry name" value="bacillus anthracis domain"/>
    <property type="match status" value="1"/>
</dbReference>
<dbReference type="OrthoDB" id="2656278at2"/>
<evidence type="ECO:0000313" key="5">
    <source>
        <dbReference type="Proteomes" id="UP000029518"/>
    </source>
</evidence>
<dbReference type="HOGENOM" id="CLU_056165_0_0_9"/>
<evidence type="ECO:0008006" key="6">
    <source>
        <dbReference type="Google" id="ProtNLM"/>
    </source>
</evidence>
<dbReference type="KEGG" id="pbd:PBOR_03410"/>
<accession>A0A089L3P9</accession>
<reference evidence="4" key="1">
    <citation type="submission" date="2014-08" db="EMBL/GenBank/DDBJ databases">
        <title>Comparative genomics of the Paenibacillus odorifer group.</title>
        <authorList>
            <person name="den Bakker H.C."/>
            <person name="Tsai Y.-C.Y.-C."/>
            <person name="Martin N."/>
            <person name="Korlach J."/>
            <person name="Wiedmann M."/>
        </authorList>
    </citation>
    <scope>NUCLEOTIDE SEQUENCE [LARGE SCALE GENOMIC DNA]</scope>
    <source>
        <strain evidence="4">DSM 13188</strain>
    </source>
</reference>
<evidence type="ECO:0000259" key="3">
    <source>
        <dbReference type="Pfam" id="PF18705"/>
    </source>
</evidence>
<keyword evidence="1" id="KW-0472">Membrane</keyword>